<dbReference type="HOGENOM" id="CLU_031371_0_0_3"/>
<dbReference type="Pfam" id="PF14332">
    <property type="entry name" value="DUF4388"/>
    <property type="match status" value="1"/>
</dbReference>
<dbReference type="InterPro" id="IPR011006">
    <property type="entry name" value="CheY-like_superfamily"/>
</dbReference>
<dbReference type="SUPFAM" id="SSF52172">
    <property type="entry name" value="CheY-like"/>
    <property type="match status" value="1"/>
</dbReference>
<dbReference type="InterPro" id="IPR025497">
    <property type="entry name" value="PatA-like_N"/>
</dbReference>
<organism evidence="5 6">
    <name type="scientific">Rippkaea orientalis (strain PCC 8801 / RF-1)</name>
    <name type="common">Cyanothece sp. (strain PCC 8801)</name>
    <dbReference type="NCBI Taxonomy" id="41431"/>
    <lineage>
        <taxon>Bacteria</taxon>
        <taxon>Bacillati</taxon>
        <taxon>Cyanobacteriota</taxon>
        <taxon>Cyanophyceae</taxon>
        <taxon>Oscillatoriophycideae</taxon>
        <taxon>Chroococcales</taxon>
        <taxon>Aphanothecaceae</taxon>
        <taxon>Rippkaea</taxon>
        <taxon>Rippkaea orientalis</taxon>
    </lineage>
</organism>
<dbReference type="STRING" id="41431.PCC8801_4019"/>
<dbReference type="GO" id="GO:0043158">
    <property type="term" value="P:heterocyst development"/>
    <property type="evidence" value="ECO:0007669"/>
    <property type="project" value="UniProtKB-KW"/>
</dbReference>
<evidence type="ECO:0000256" key="3">
    <source>
        <dbReference type="PROSITE-ProRule" id="PRU00169"/>
    </source>
</evidence>
<feature type="domain" description="Response regulatory" evidence="4">
    <location>
        <begin position="275"/>
        <end position="391"/>
    </location>
</feature>
<keyword evidence="6" id="KW-1185">Reference proteome</keyword>
<evidence type="ECO:0000256" key="2">
    <source>
        <dbReference type="PIRNR" id="PIRNR005897"/>
    </source>
</evidence>
<comment type="induction">
    <text evidence="2">By nitrogen starvation.</text>
</comment>
<dbReference type="Pfam" id="PF00072">
    <property type="entry name" value="Response_reg"/>
    <property type="match status" value="1"/>
</dbReference>
<protein>
    <recommendedName>
        <fullName evidence="2">Protein PatA</fullName>
    </recommendedName>
</protein>
<comment type="subcellular location">
    <subcellularLocation>
        <location evidence="2">Cell septum</location>
    </subcellularLocation>
</comment>
<dbReference type="PIRSF" id="PIRSF005897">
    <property type="entry name" value="RR_PatA"/>
    <property type="match status" value="1"/>
</dbReference>
<keyword evidence="2" id="KW-0364">Heterocyst</keyword>
<dbReference type="PANTHER" id="PTHR44591">
    <property type="entry name" value="STRESS RESPONSE REGULATOR PROTEIN 1"/>
    <property type="match status" value="1"/>
</dbReference>
<dbReference type="AlphaFoldDB" id="B7K5D2"/>
<keyword evidence="1 3" id="KW-0597">Phosphoprotein</keyword>
<sequence>MNFNDNFSQSNLTQQLIAIENQKSTGKLEVESTNQERWIIYFLRGRMIWVHGGCHAYRSWQRHLKKHGLLDQIHSEDIEESEQFECWNYYLLSILLNRDIASREQIKQLIFSQATEAFFDITQQEHKSNNKYVIYQKSADFLLASGLQVPITFVDFKECSRQAREGWSDWCRQGLQNWSPNLSPRVVDPQRLAQEVPTIVYENFIRVLDNQHSLRDLSVLMNQDLCKFTYSLSIYVHKGLLEFITIADLQNKNTPLSPIIAQSQKSKYTVKSQPLIACIDDSPQVRHMMKYILTKAGYNFLGIENAIEAIPQLITHHPDLIFLDIGMPIMNGYELCAKIQQTSKLKEIPVVILTSNDAFVDRVQAKTAGASGFLNKPIKTEEILKAVQTLSSSSLF</sequence>
<keyword evidence="2" id="KW-0902">Two-component regulatory system</keyword>
<accession>B7K5D2</accession>
<dbReference type="SMART" id="SM00448">
    <property type="entry name" value="REC"/>
    <property type="match status" value="1"/>
</dbReference>
<feature type="modified residue" description="4-aspartylphosphate" evidence="3">
    <location>
        <position position="324"/>
    </location>
</feature>
<dbReference type="InterPro" id="IPR001789">
    <property type="entry name" value="Sig_transdc_resp-reg_receiver"/>
</dbReference>
<dbReference type="InterPro" id="IPR024186">
    <property type="entry name" value="Sig_transdc_resp-reg_PatA"/>
</dbReference>
<dbReference type="Proteomes" id="UP000008204">
    <property type="component" value="Chromosome"/>
</dbReference>
<gene>
    <name evidence="5" type="ordered locus">PCC8801_4019</name>
</gene>
<comment type="function">
    <text evidence="2">Controls heterocyst pattern formation.</text>
</comment>
<dbReference type="PROSITE" id="PS50110">
    <property type="entry name" value="RESPONSE_REGULATORY"/>
    <property type="match status" value="1"/>
</dbReference>
<evidence type="ECO:0000313" key="6">
    <source>
        <dbReference type="Proteomes" id="UP000008204"/>
    </source>
</evidence>
<dbReference type="Gene3D" id="3.40.50.2300">
    <property type="match status" value="1"/>
</dbReference>
<evidence type="ECO:0000313" key="5">
    <source>
        <dbReference type="EMBL" id="ACK67958.1"/>
    </source>
</evidence>
<dbReference type="InterPro" id="IPR050595">
    <property type="entry name" value="Bact_response_regulator"/>
</dbReference>
<evidence type="ECO:0000256" key="1">
    <source>
        <dbReference type="ARBA" id="ARBA00022553"/>
    </source>
</evidence>
<dbReference type="eggNOG" id="COG3437">
    <property type="taxonomic scope" value="Bacteria"/>
</dbReference>
<reference evidence="6" key="1">
    <citation type="journal article" date="2011" name="MBio">
        <title>Novel metabolic attributes of the genus Cyanothece, comprising a group of unicellular nitrogen-fixing Cyanobacteria.</title>
        <authorList>
            <person name="Bandyopadhyay A."/>
            <person name="Elvitigala T."/>
            <person name="Welsh E."/>
            <person name="Stockel J."/>
            <person name="Liberton M."/>
            <person name="Min H."/>
            <person name="Sherman L.A."/>
            <person name="Pakrasi H.B."/>
        </authorList>
    </citation>
    <scope>NUCLEOTIDE SEQUENCE [LARGE SCALE GENOMIC DNA]</scope>
    <source>
        <strain evidence="6">PCC 8801</strain>
    </source>
</reference>
<dbReference type="RefSeq" id="WP_012597212.1">
    <property type="nucleotide sequence ID" value="NC_011726.1"/>
</dbReference>
<name>B7K5D2_RIPO1</name>
<evidence type="ECO:0000259" key="4">
    <source>
        <dbReference type="PROSITE" id="PS50110"/>
    </source>
</evidence>
<dbReference type="KEGG" id="cyp:PCC8801_4019"/>
<dbReference type="PANTHER" id="PTHR44591:SF23">
    <property type="entry name" value="CHEY SUBFAMILY"/>
    <property type="match status" value="1"/>
</dbReference>
<dbReference type="GO" id="GO:0030428">
    <property type="term" value="C:cell septum"/>
    <property type="evidence" value="ECO:0007669"/>
    <property type="project" value="UniProtKB-SubCell"/>
</dbReference>
<dbReference type="GO" id="GO:0000160">
    <property type="term" value="P:phosphorelay signal transduction system"/>
    <property type="evidence" value="ECO:0007669"/>
    <property type="project" value="UniProtKB-KW"/>
</dbReference>
<dbReference type="EMBL" id="CP001287">
    <property type="protein sequence ID" value="ACK67958.1"/>
    <property type="molecule type" value="Genomic_DNA"/>
</dbReference>
<proteinExistence type="evidence at transcript level"/>
<dbReference type="OrthoDB" id="417415at2"/>